<organism evidence="1 2">
    <name type="scientific">Lasiodiplodia mahajangana</name>
    <dbReference type="NCBI Taxonomy" id="1108764"/>
    <lineage>
        <taxon>Eukaryota</taxon>
        <taxon>Fungi</taxon>
        <taxon>Dikarya</taxon>
        <taxon>Ascomycota</taxon>
        <taxon>Pezizomycotina</taxon>
        <taxon>Dothideomycetes</taxon>
        <taxon>Dothideomycetes incertae sedis</taxon>
        <taxon>Botryosphaeriales</taxon>
        <taxon>Botryosphaeriaceae</taxon>
        <taxon>Lasiodiplodia</taxon>
    </lineage>
</organism>
<evidence type="ECO:0000313" key="1">
    <source>
        <dbReference type="EMBL" id="KAJ8133003.1"/>
    </source>
</evidence>
<gene>
    <name evidence="1" type="ORF">O1611_g621</name>
</gene>
<dbReference type="EMBL" id="JAPUUL010000056">
    <property type="protein sequence ID" value="KAJ8133003.1"/>
    <property type="molecule type" value="Genomic_DNA"/>
</dbReference>
<protein>
    <submittedName>
        <fullName evidence="1">Uncharacterized protein</fullName>
    </submittedName>
</protein>
<reference evidence="1" key="1">
    <citation type="submission" date="2022-12" db="EMBL/GenBank/DDBJ databases">
        <title>Genome Sequence of Lasiodiplodia mahajangana.</title>
        <authorList>
            <person name="Buettner E."/>
        </authorList>
    </citation>
    <scope>NUCLEOTIDE SEQUENCE</scope>
    <source>
        <strain evidence="1">VT137</strain>
    </source>
</reference>
<evidence type="ECO:0000313" key="2">
    <source>
        <dbReference type="Proteomes" id="UP001153332"/>
    </source>
</evidence>
<keyword evidence="2" id="KW-1185">Reference proteome</keyword>
<comment type="caution">
    <text evidence="1">The sequence shown here is derived from an EMBL/GenBank/DDBJ whole genome shotgun (WGS) entry which is preliminary data.</text>
</comment>
<name>A0ACC2K0G5_9PEZI</name>
<proteinExistence type="predicted"/>
<dbReference type="Proteomes" id="UP001153332">
    <property type="component" value="Unassembled WGS sequence"/>
</dbReference>
<accession>A0ACC2K0G5</accession>
<sequence>MYNTQSVPRGVIFDLGDVLFSWSANTSTSIPARTLKAILSTEIWHNYERGEIARDTCYELSAQRFSIPVSEIAEAFVQSRNSLRPNDSIVAFLRDLRKDSAIKVYAMSNVGKEDFEDLETKMDWLLFDQVFTSAAACMRKPEPRFYSYVLEQIGLVGNQVTFIDDKEENVHAAQALGIRSFVFGDSTIALLREMFDSPVGKGWRYLFQNAKQCDSVTTNGISFADNFAKLLIADLLDDQTLTGLSWGSKNTWNFFSGETALIPEGVFPDDLDTTSLALKVLRPSSADTVSLVLDTMTQYVNDDGTFQVSRQDSDRAGMSDAKGHLLKYN</sequence>